<dbReference type="InParanoid" id="K1QB65"/>
<reference evidence="12" key="1">
    <citation type="journal article" date="2012" name="Nature">
        <title>The oyster genome reveals stress adaptation and complexity of shell formation.</title>
        <authorList>
            <person name="Zhang G."/>
            <person name="Fang X."/>
            <person name="Guo X."/>
            <person name="Li L."/>
            <person name="Luo R."/>
            <person name="Xu F."/>
            <person name="Yang P."/>
            <person name="Zhang L."/>
            <person name="Wang X."/>
            <person name="Qi H."/>
            <person name="Xiong Z."/>
            <person name="Que H."/>
            <person name="Xie Y."/>
            <person name="Holland P.W."/>
            <person name="Paps J."/>
            <person name="Zhu Y."/>
            <person name="Wu F."/>
            <person name="Chen Y."/>
            <person name="Wang J."/>
            <person name="Peng C."/>
            <person name="Meng J."/>
            <person name="Yang L."/>
            <person name="Liu J."/>
            <person name="Wen B."/>
            <person name="Zhang N."/>
            <person name="Huang Z."/>
            <person name="Zhu Q."/>
            <person name="Feng Y."/>
            <person name="Mount A."/>
            <person name="Hedgecock D."/>
            <person name="Xu Z."/>
            <person name="Liu Y."/>
            <person name="Domazet-Loso T."/>
            <person name="Du Y."/>
            <person name="Sun X."/>
            <person name="Zhang S."/>
            <person name="Liu B."/>
            <person name="Cheng P."/>
            <person name="Jiang X."/>
            <person name="Li J."/>
            <person name="Fan D."/>
            <person name="Wang W."/>
            <person name="Fu W."/>
            <person name="Wang T."/>
            <person name="Wang B."/>
            <person name="Zhang J."/>
            <person name="Peng Z."/>
            <person name="Li Y."/>
            <person name="Li N."/>
            <person name="Wang J."/>
            <person name="Chen M."/>
            <person name="He Y."/>
            <person name="Tan F."/>
            <person name="Song X."/>
            <person name="Zheng Q."/>
            <person name="Huang R."/>
            <person name="Yang H."/>
            <person name="Du X."/>
            <person name="Chen L."/>
            <person name="Yang M."/>
            <person name="Gaffney P.M."/>
            <person name="Wang S."/>
            <person name="Luo L."/>
            <person name="She Z."/>
            <person name="Ming Y."/>
            <person name="Huang W."/>
            <person name="Zhang S."/>
            <person name="Huang B."/>
            <person name="Zhang Y."/>
            <person name="Qu T."/>
            <person name="Ni P."/>
            <person name="Miao G."/>
            <person name="Wang J."/>
            <person name="Wang Q."/>
            <person name="Steinberg C.E."/>
            <person name="Wang H."/>
            <person name="Li N."/>
            <person name="Qian L."/>
            <person name="Zhang G."/>
            <person name="Li Y."/>
            <person name="Yang H."/>
            <person name="Liu X."/>
            <person name="Wang J."/>
            <person name="Yin Y."/>
            <person name="Wang J."/>
        </authorList>
    </citation>
    <scope>NUCLEOTIDE SEQUENCE [LARGE SCALE GENOMIC DNA]</scope>
    <source>
        <strain evidence="12">05x7-T-G4-1.051#20</strain>
    </source>
</reference>
<comment type="pathway">
    <text evidence="3 11">Protein modification; protein glycosylation.</text>
</comment>
<dbReference type="AlphaFoldDB" id="K1QB65"/>
<evidence type="ECO:0000256" key="11">
    <source>
        <dbReference type="RuleBase" id="RU361143"/>
    </source>
</evidence>
<feature type="signal peptide" evidence="11">
    <location>
        <begin position="1"/>
        <end position="23"/>
    </location>
</feature>
<dbReference type="UniPathway" id="UPA00378"/>
<name>K1QB65_MAGGI</name>
<evidence type="ECO:0000256" key="4">
    <source>
        <dbReference type="ARBA" id="ARBA00008905"/>
    </source>
</evidence>
<proteinExistence type="inferred from homology"/>
<dbReference type="HOGENOM" id="CLU_2199470_0_0_1"/>
<evidence type="ECO:0000256" key="3">
    <source>
        <dbReference type="ARBA" id="ARBA00004922"/>
    </source>
</evidence>
<keyword evidence="8 11" id="KW-0256">Endoplasmic reticulum</keyword>
<evidence type="ECO:0000256" key="8">
    <source>
        <dbReference type="ARBA" id="ARBA00022824"/>
    </source>
</evidence>
<evidence type="ECO:0000256" key="7">
    <source>
        <dbReference type="ARBA" id="ARBA00022729"/>
    </source>
</evidence>
<accession>K1QB65</accession>
<dbReference type="Pfam" id="PF04597">
    <property type="entry name" value="Ribophorin_I"/>
    <property type="match status" value="1"/>
</dbReference>
<feature type="chain" id="PRO_5036517737" description="Dolichyl-diphosphooligosaccharide--protein glycosyltransferase subunit 1" evidence="11">
    <location>
        <begin position="24"/>
        <end position="108"/>
    </location>
</feature>
<evidence type="ECO:0000256" key="6">
    <source>
        <dbReference type="ARBA" id="ARBA00022692"/>
    </source>
</evidence>
<evidence type="ECO:0000256" key="10">
    <source>
        <dbReference type="ARBA" id="ARBA00023136"/>
    </source>
</evidence>
<evidence type="ECO:0000313" key="12">
    <source>
        <dbReference type="EMBL" id="EKC26045.1"/>
    </source>
</evidence>
<comment type="subcellular location">
    <subcellularLocation>
        <location evidence="2 11">Endoplasmic reticulum membrane</location>
        <topology evidence="2 11">Single-pass type I membrane protein</topology>
    </subcellularLocation>
</comment>
<dbReference type="PANTHER" id="PTHR21049:SF0">
    <property type="entry name" value="DOLICHYL-DIPHOSPHOOLIGOSACCHARIDE--PROTEIN GLYCOSYLTRANSFERASE SUBUNIT 1"/>
    <property type="match status" value="1"/>
</dbReference>
<protein>
    <recommendedName>
        <fullName evidence="5 11">Dolichyl-diphosphooligosaccharide--protein glycosyltransferase subunit 1</fullName>
    </recommendedName>
</protein>
<dbReference type="EMBL" id="JH817786">
    <property type="protein sequence ID" value="EKC26045.1"/>
    <property type="molecule type" value="Genomic_DNA"/>
</dbReference>
<keyword evidence="7 11" id="KW-0732">Signal</keyword>
<comment type="function">
    <text evidence="1 11">Subunit of the oligosaccharyl transferase (OST) complex that catalyzes the initial transfer of a defined glycan (Glc(3)Man(9)GlcNAc(2) in eukaryotes) from the lipid carrier dolichol-pyrophosphate to an asparagine residue within an Asn-X-Ser/Thr consensus motif in nascent polypeptide chains, the first step in protein N-glycosylation. N-glycosylation occurs cotranslationally and the complex associates with the Sec61 complex at the channel-forming translocon complex that mediates protein translocation across the endoplasmic reticulum (ER). All subunits are required for a maximal enzyme activity.</text>
</comment>
<gene>
    <name evidence="12" type="ORF">CGI_10023346</name>
</gene>
<organism evidence="12">
    <name type="scientific">Magallana gigas</name>
    <name type="common">Pacific oyster</name>
    <name type="synonym">Crassostrea gigas</name>
    <dbReference type="NCBI Taxonomy" id="29159"/>
    <lineage>
        <taxon>Eukaryota</taxon>
        <taxon>Metazoa</taxon>
        <taxon>Spiralia</taxon>
        <taxon>Lophotrochozoa</taxon>
        <taxon>Mollusca</taxon>
        <taxon>Bivalvia</taxon>
        <taxon>Autobranchia</taxon>
        <taxon>Pteriomorphia</taxon>
        <taxon>Ostreida</taxon>
        <taxon>Ostreoidea</taxon>
        <taxon>Ostreidae</taxon>
        <taxon>Magallana</taxon>
    </lineage>
</organism>
<sequence>MRGVLHFLIGLTVIFCIECKVKQDTIDGAIVNSKVDRKIDVSTHLVKMSTSITLENTGKSPIKSFLYALEPSLQNYLSIITANVSTAAVVAFEVKLTATSGFHRWEAG</sequence>
<keyword evidence="10" id="KW-0472">Membrane</keyword>
<evidence type="ECO:0000256" key="9">
    <source>
        <dbReference type="ARBA" id="ARBA00022989"/>
    </source>
</evidence>
<keyword evidence="9" id="KW-1133">Transmembrane helix</keyword>
<dbReference type="PANTHER" id="PTHR21049">
    <property type="entry name" value="RIBOPHORIN I"/>
    <property type="match status" value="1"/>
</dbReference>
<evidence type="ECO:0000256" key="5">
    <source>
        <dbReference type="ARBA" id="ARBA00017611"/>
    </source>
</evidence>
<comment type="similarity">
    <text evidence="4 11">Belongs to the OST1 family.</text>
</comment>
<keyword evidence="6" id="KW-0812">Transmembrane</keyword>
<comment type="subunit">
    <text evidence="11">Component of the oligosaccharyltransferase (OST) complex.</text>
</comment>
<dbReference type="InterPro" id="IPR007676">
    <property type="entry name" value="Ribophorin_I"/>
</dbReference>
<dbReference type="GO" id="GO:0018279">
    <property type="term" value="P:protein N-linked glycosylation via asparagine"/>
    <property type="evidence" value="ECO:0007669"/>
    <property type="project" value="TreeGrafter"/>
</dbReference>
<evidence type="ECO:0000256" key="2">
    <source>
        <dbReference type="ARBA" id="ARBA00004115"/>
    </source>
</evidence>
<dbReference type="GO" id="GO:0008250">
    <property type="term" value="C:oligosaccharyltransferase complex"/>
    <property type="evidence" value="ECO:0007669"/>
    <property type="project" value="UniProtKB-UniRule"/>
</dbReference>
<evidence type="ECO:0000256" key="1">
    <source>
        <dbReference type="ARBA" id="ARBA00002791"/>
    </source>
</evidence>